<keyword evidence="13" id="KW-0325">Glycoprotein</keyword>
<dbReference type="GO" id="GO:0005524">
    <property type="term" value="F:ATP binding"/>
    <property type="evidence" value="ECO:0007669"/>
    <property type="project" value="UniProtKB-UniRule"/>
</dbReference>
<evidence type="ECO:0000259" key="18">
    <source>
        <dbReference type="PROSITE" id="PS50011"/>
    </source>
</evidence>
<dbReference type="InterPro" id="IPR001245">
    <property type="entry name" value="Ser-Thr/Tyr_kinase_cat_dom"/>
</dbReference>
<dbReference type="SMART" id="SM00135">
    <property type="entry name" value="LY"/>
    <property type="match status" value="6"/>
</dbReference>
<keyword evidence="5" id="KW-0677">Repeat</keyword>
<keyword evidence="21" id="KW-1185">Reference proteome</keyword>
<comment type="catalytic activity">
    <reaction evidence="14 16">
        <text>L-tyrosyl-[protein] + ATP = O-phospho-L-tyrosyl-[protein] + ADP + H(+)</text>
        <dbReference type="Rhea" id="RHEA:10596"/>
        <dbReference type="Rhea" id="RHEA-COMP:10136"/>
        <dbReference type="Rhea" id="RHEA-COMP:20101"/>
        <dbReference type="ChEBI" id="CHEBI:15378"/>
        <dbReference type="ChEBI" id="CHEBI:30616"/>
        <dbReference type="ChEBI" id="CHEBI:46858"/>
        <dbReference type="ChEBI" id="CHEBI:61978"/>
        <dbReference type="ChEBI" id="CHEBI:456216"/>
        <dbReference type="EC" id="2.7.10.1"/>
    </reaction>
</comment>
<evidence type="ECO:0000256" key="5">
    <source>
        <dbReference type="ARBA" id="ARBA00022737"/>
    </source>
</evidence>
<keyword evidence="12 16" id="KW-0675">Receptor</keyword>
<dbReference type="EC" id="2.7.10.1" evidence="16"/>
<evidence type="ECO:0000313" key="21">
    <source>
        <dbReference type="Proteomes" id="UP000887013"/>
    </source>
</evidence>
<dbReference type="InterPro" id="IPR020635">
    <property type="entry name" value="Tyr_kinase_cat_dom"/>
</dbReference>
<evidence type="ECO:0000256" key="9">
    <source>
        <dbReference type="ARBA" id="ARBA00022989"/>
    </source>
</evidence>
<feature type="domain" description="Fibronectin type-III" evidence="19">
    <location>
        <begin position="580"/>
        <end position="680"/>
    </location>
</feature>
<dbReference type="InterPro" id="IPR013783">
    <property type="entry name" value="Ig-like_fold"/>
</dbReference>
<keyword evidence="4 16" id="KW-0812">Transmembrane</keyword>
<feature type="transmembrane region" description="Helical" evidence="17">
    <location>
        <begin position="1900"/>
        <end position="1924"/>
    </location>
</feature>
<evidence type="ECO:0000256" key="6">
    <source>
        <dbReference type="ARBA" id="ARBA00022741"/>
    </source>
</evidence>
<accession>A0A8X6PR04</accession>
<keyword evidence="7 20" id="KW-0418">Kinase</keyword>
<dbReference type="Gene3D" id="3.30.200.20">
    <property type="entry name" value="Phosphorylase Kinase, domain 1"/>
    <property type="match status" value="1"/>
</dbReference>
<dbReference type="EMBL" id="BMAW01072742">
    <property type="protein sequence ID" value="GFT84438.1"/>
    <property type="molecule type" value="Genomic_DNA"/>
</dbReference>
<dbReference type="Gene3D" id="1.10.510.10">
    <property type="entry name" value="Transferase(Phosphotransferase) domain 1"/>
    <property type="match status" value="1"/>
</dbReference>
<dbReference type="PRINTS" id="PR00109">
    <property type="entry name" value="TYRKINASE"/>
</dbReference>
<dbReference type="GO" id="GO:0043235">
    <property type="term" value="C:receptor complex"/>
    <property type="evidence" value="ECO:0007669"/>
    <property type="project" value="TreeGrafter"/>
</dbReference>
<dbReference type="PANTHER" id="PTHR24416">
    <property type="entry name" value="TYROSINE-PROTEIN KINASE RECEPTOR"/>
    <property type="match status" value="1"/>
</dbReference>
<dbReference type="GO" id="GO:0005886">
    <property type="term" value="C:plasma membrane"/>
    <property type="evidence" value="ECO:0007669"/>
    <property type="project" value="TreeGrafter"/>
</dbReference>
<dbReference type="InterPro" id="IPR000033">
    <property type="entry name" value="LDLR_classB_rpt"/>
</dbReference>
<keyword evidence="2 16" id="KW-0597">Phosphoprotein</keyword>
<dbReference type="GO" id="GO:0007169">
    <property type="term" value="P:cell surface receptor protein tyrosine kinase signaling pathway"/>
    <property type="evidence" value="ECO:0007669"/>
    <property type="project" value="InterPro"/>
</dbReference>
<dbReference type="Gene3D" id="2.60.40.10">
    <property type="entry name" value="Immunoglobulins"/>
    <property type="match status" value="8"/>
</dbReference>
<comment type="caution">
    <text evidence="20">The sequence shown here is derived from an EMBL/GenBank/DDBJ whole genome shotgun (WGS) entry which is preliminary data.</text>
</comment>
<dbReference type="InterPro" id="IPR036116">
    <property type="entry name" value="FN3_sf"/>
</dbReference>
<evidence type="ECO:0000313" key="20">
    <source>
        <dbReference type="EMBL" id="GFT84438.1"/>
    </source>
</evidence>
<dbReference type="PROSITE" id="PS00239">
    <property type="entry name" value="RECEPTOR_TYR_KIN_II"/>
    <property type="match status" value="1"/>
</dbReference>
<keyword evidence="9 17" id="KW-1133">Transmembrane helix</keyword>
<dbReference type="SUPFAM" id="SSF49265">
    <property type="entry name" value="Fibronectin type III"/>
    <property type="match status" value="5"/>
</dbReference>
<feature type="domain" description="Fibronectin type-III" evidence="19">
    <location>
        <begin position="1592"/>
        <end position="1692"/>
    </location>
</feature>
<keyword evidence="8 15" id="KW-0067">ATP-binding</keyword>
<evidence type="ECO:0000256" key="13">
    <source>
        <dbReference type="ARBA" id="ARBA00023180"/>
    </source>
</evidence>
<feature type="domain" description="Fibronectin type-III" evidence="19">
    <location>
        <begin position="1481"/>
        <end position="1588"/>
    </location>
</feature>
<gene>
    <name evidence="20" type="primary">ROS1</name>
    <name evidence="20" type="ORF">NPIL_682011</name>
</gene>
<dbReference type="PROSITE" id="PS50011">
    <property type="entry name" value="PROTEIN_KINASE_DOM"/>
    <property type="match status" value="1"/>
</dbReference>
<evidence type="ECO:0000256" key="4">
    <source>
        <dbReference type="ARBA" id="ARBA00022692"/>
    </source>
</evidence>
<dbReference type="Proteomes" id="UP000887013">
    <property type="component" value="Unassembled WGS sequence"/>
</dbReference>
<keyword evidence="10 17" id="KW-0472">Membrane</keyword>
<dbReference type="InterPro" id="IPR002011">
    <property type="entry name" value="Tyr_kinase_rcpt_2_CS"/>
</dbReference>
<evidence type="ECO:0000256" key="11">
    <source>
        <dbReference type="ARBA" id="ARBA00023137"/>
    </source>
</evidence>
<comment type="subcellular location">
    <subcellularLocation>
        <location evidence="1">Membrane</location>
        <topology evidence="1">Single-pass membrane protein</topology>
    </subcellularLocation>
</comment>
<reference evidence="20" key="1">
    <citation type="submission" date="2020-08" db="EMBL/GenBank/DDBJ databases">
        <title>Multicomponent nature underlies the extraordinary mechanical properties of spider dragline silk.</title>
        <authorList>
            <person name="Kono N."/>
            <person name="Nakamura H."/>
            <person name="Mori M."/>
            <person name="Yoshida Y."/>
            <person name="Ohtoshi R."/>
            <person name="Malay A.D."/>
            <person name="Moran D.A.P."/>
            <person name="Tomita M."/>
            <person name="Numata K."/>
            <person name="Arakawa K."/>
        </authorList>
    </citation>
    <scope>NUCLEOTIDE SEQUENCE</scope>
</reference>
<evidence type="ECO:0000256" key="12">
    <source>
        <dbReference type="ARBA" id="ARBA00023170"/>
    </source>
</evidence>
<evidence type="ECO:0000256" key="8">
    <source>
        <dbReference type="ARBA" id="ARBA00022840"/>
    </source>
</evidence>
<dbReference type="InterPro" id="IPR000719">
    <property type="entry name" value="Prot_kinase_dom"/>
</dbReference>
<dbReference type="SUPFAM" id="SSF63825">
    <property type="entry name" value="YWTD domain"/>
    <property type="match status" value="3"/>
</dbReference>
<dbReference type="InterPro" id="IPR003961">
    <property type="entry name" value="FN3_dom"/>
</dbReference>
<feature type="domain" description="Fibronectin type-III" evidence="19">
    <location>
        <begin position="190"/>
        <end position="289"/>
    </location>
</feature>
<evidence type="ECO:0000256" key="17">
    <source>
        <dbReference type="SAM" id="Phobius"/>
    </source>
</evidence>
<dbReference type="SMART" id="SM00219">
    <property type="entry name" value="TyrKc"/>
    <property type="match status" value="1"/>
</dbReference>
<dbReference type="PROSITE" id="PS00109">
    <property type="entry name" value="PROTEIN_KINASE_TYR"/>
    <property type="match status" value="1"/>
</dbReference>
<evidence type="ECO:0000256" key="16">
    <source>
        <dbReference type="RuleBase" id="RU000312"/>
    </source>
</evidence>
<dbReference type="CDD" id="cd05044">
    <property type="entry name" value="PTKc_c-ros"/>
    <property type="match status" value="1"/>
</dbReference>
<dbReference type="InterPro" id="IPR011042">
    <property type="entry name" value="6-blade_b-propeller_TolB-like"/>
</dbReference>
<dbReference type="InterPro" id="IPR050122">
    <property type="entry name" value="RTK"/>
</dbReference>
<protein>
    <recommendedName>
        <fullName evidence="16">Tyrosine-protein kinase receptor</fullName>
        <ecNumber evidence="16">2.7.10.1</ecNumber>
    </recommendedName>
</protein>
<evidence type="ECO:0000256" key="1">
    <source>
        <dbReference type="ARBA" id="ARBA00004167"/>
    </source>
</evidence>
<dbReference type="InterPro" id="IPR011009">
    <property type="entry name" value="Kinase-like_dom_sf"/>
</dbReference>
<dbReference type="SUPFAM" id="SSF56112">
    <property type="entry name" value="Protein kinase-like (PK-like)"/>
    <property type="match status" value="1"/>
</dbReference>
<dbReference type="Pfam" id="PF07714">
    <property type="entry name" value="PK_Tyr_Ser-Thr"/>
    <property type="match status" value="1"/>
</dbReference>
<evidence type="ECO:0000256" key="3">
    <source>
        <dbReference type="ARBA" id="ARBA00022679"/>
    </source>
</evidence>
<dbReference type="GO" id="GO:0004714">
    <property type="term" value="F:transmembrane receptor protein tyrosine kinase activity"/>
    <property type="evidence" value="ECO:0007669"/>
    <property type="project" value="UniProtKB-EC"/>
</dbReference>
<keyword evidence="11" id="KW-0829">Tyrosine-protein kinase</keyword>
<dbReference type="OrthoDB" id="65481at2759"/>
<organism evidence="20 21">
    <name type="scientific">Nephila pilipes</name>
    <name type="common">Giant wood spider</name>
    <name type="synonym">Nephila maculata</name>
    <dbReference type="NCBI Taxonomy" id="299642"/>
    <lineage>
        <taxon>Eukaryota</taxon>
        <taxon>Metazoa</taxon>
        <taxon>Ecdysozoa</taxon>
        <taxon>Arthropoda</taxon>
        <taxon>Chelicerata</taxon>
        <taxon>Arachnida</taxon>
        <taxon>Araneae</taxon>
        <taxon>Araneomorphae</taxon>
        <taxon>Entelegynae</taxon>
        <taxon>Araneoidea</taxon>
        <taxon>Nephilidae</taxon>
        <taxon>Nephila</taxon>
    </lineage>
</organism>
<evidence type="ECO:0000256" key="15">
    <source>
        <dbReference type="PROSITE-ProRule" id="PRU10141"/>
    </source>
</evidence>
<keyword evidence="6 15" id="KW-0547">Nucleotide-binding</keyword>
<dbReference type="PANTHER" id="PTHR24416:SF527">
    <property type="entry name" value="PROTO-ONCOGENE TYROSINE-PROTEIN KINASE ROS"/>
    <property type="match status" value="1"/>
</dbReference>
<dbReference type="InterPro" id="IPR017441">
    <property type="entry name" value="Protein_kinase_ATP_BS"/>
</dbReference>
<evidence type="ECO:0000256" key="2">
    <source>
        <dbReference type="ARBA" id="ARBA00022553"/>
    </source>
</evidence>
<keyword evidence="3" id="KW-0808">Transferase</keyword>
<feature type="domain" description="Fibronectin type-III" evidence="19">
    <location>
        <begin position="1067"/>
        <end position="1168"/>
    </location>
</feature>
<dbReference type="Pfam" id="PF00041">
    <property type="entry name" value="fn3"/>
    <property type="match status" value="4"/>
</dbReference>
<proteinExistence type="inferred from homology"/>
<feature type="domain" description="Protein kinase" evidence="18">
    <location>
        <begin position="1991"/>
        <end position="2260"/>
    </location>
</feature>
<dbReference type="GO" id="GO:0032006">
    <property type="term" value="P:regulation of TOR signaling"/>
    <property type="evidence" value="ECO:0007669"/>
    <property type="project" value="TreeGrafter"/>
</dbReference>
<dbReference type="FunFam" id="1.10.510.10:FF:000341">
    <property type="entry name" value="Tyrosine-protein kinase receptor"/>
    <property type="match status" value="1"/>
</dbReference>
<comment type="similarity">
    <text evidence="16">Belongs to the protein kinase superfamily. Tyr protein kinase family. Insulin receptor subfamily.</text>
</comment>
<dbReference type="Gene3D" id="2.120.10.30">
    <property type="entry name" value="TolB, C-terminal domain"/>
    <property type="match status" value="3"/>
</dbReference>
<evidence type="ECO:0000256" key="7">
    <source>
        <dbReference type="ARBA" id="ARBA00022777"/>
    </source>
</evidence>
<dbReference type="PROSITE" id="PS00107">
    <property type="entry name" value="PROTEIN_KINASE_ATP"/>
    <property type="match status" value="1"/>
</dbReference>
<evidence type="ECO:0000256" key="14">
    <source>
        <dbReference type="ARBA" id="ARBA00051243"/>
    </source>
</evidence>
<dbReference type="InterPro" id="IPR008266">
    <property type="entry name" value="Tyr_kinase_AS"/>
</dbReference>
<evidence type="ECO:0000259" key="19">
    <source>
        <dbReference type="PROSITE" id="PS50853"/>
    </source>
</evidence>
<dbReference type="SMART" id="SM00060">
    <property type="entry name" value="FN3"/>
    <property type="match status" value="9"/>
</dbReference>
<name>A0A8X6PR04_NEPPI</name>
<sequence>MEFLLFLFFQNSDEEDLDVSCNETCKVDKCHEGCNLWTNAISSSCHEVCEEDKRVYKNKLSLYCTIGCNIAINLYMKAIEDEVGTPAQPYLVAETRTNTSITIAWNRSIYQNISYLVQFRYDSGSKYASDWEYYNPVNMIKENSLKVEGLHPYTKYRFRVAYILLENYPPLFSEESIAISTLPYGVPSTAPVITCLTAVSCTRVSLSWDPPMFANGPILSYVLYIEEFPSGTTMIKDISDTSKSDGRGLHYMIQNLKPAATYKISLSTRNSVGDGPYDVRNITTLTKRISSSHHTPAYLLFGSNHSVLKQGLRIIDESLILYKTQNESVFVTGVALDVKSNILFVSDSQGDVHIVNMKKGSTFINKLIRSNERDSYFSLLSVDWLNSKVYMLKNIVAAGDTHQIVRCDTSGRNFEILLRNISLPSDLHVDPLNGYLYLTFTDSALNGGLYRIDLAEFDYGSTDFKKASLIVSDNHLTAFAVDHKNFRLLLPSSVNNTIVSVSLDGNDVSDIRENSQTPLYKNIRSIAAHHNLLYWTTGNLLYGEEFHKKELKYYQNVYSVGEGPFSFLNVYHADYQPNPLPLNPVESVQALFGFKEAKISWSSPRLLSGQGKGSYKNYLYEIQLLDHISSHRMLKVNISNNIYDISNLKPNTTYSVKVRAYSAGGTGPWSSEFLGSTLETRESEKLGPPSILWGARDGLLKSDFVGSNVEPIILKINLNNAYITDICSYGNNVFINTNTTFVYVYNTVETSITRLHNITMANSIAIDWFAPKLYFSSAANQMISRSGLDFGSVPETLPIITMAKEIAVDSMNAYLYWITSNSVERSRLNGMEHFVYMKHALFSGKHVMGLALNFEMKKIYFMVRSYEGSVMYQACMANYKGVPFCNSQEPEMIATLSEDGLHGPVWYFNNKIFWLHENQKAFVSDVNGKNFAQIKGLGLNGLTSIEIIDPLLQTYPDNLNMMDIKVVPSSIPESAVHIKGTHDKFNITWDPVIVNYGSVFYEITVDDKDEVYSCYTNETVFVYPMMKRLSPFTELIVGVKAYTFYASSKKTIVKLHSPSSIPSNPLHPRIFITYKASPLNRIADIEADFRWSPPLHSNGVILKYRVICWKTVSGTRIPVCDDEIDGTLLQFKKQHLLPNTTYGFKVHAITAAGMGAPSNIIESETSVERPVPQLLVANSDSLKVADIDFHEEKLLLGKPTHPAAIAYLAQEKKIFYLEEEGSLIVSSIDGTNASLIKHLTYSKGTALSIDWIGRKLYFTEVDKKDDNMHSTVYSVDLSVNYDPKKIFNISSIMNSFEVEPFSGSLIWTLAVKNNSNLMISDLSGSNIRPFFLQLVQHDNSFSKKVKGLKPTNCNCTSTSVGEAIAIDNTNTPDLKVLFIDGEYGHILSSDIYGCLCHMLVNATENYNSGLPPTSITVDSSNIYWSNKNIGKLYSMSKVTDVSDLNPLMAEGRGIRSIRAIGPHLQPFPDASCLISKSYMDQAQLISNTYHSLTLYLPHVNRPKFCNRISSPSLLYTLFYWPTNDASTHSCFIENERKLCKIKKTYNNTVILDDLQPFTNYSIRVSVENYYSNGLSTPGPEVMYQTSVGIPSKPVNVSAKSVTPHRIDITWEPPFIPNGSPIFYEIRLKVKNSTRDFLSAIYFECGKESSSDLSASITTTESGKNHYITVRAYSANCQMYNDSEEIIVSALELPNNITLIEAMSKSLVLSWTSPDDDSILNHLLEFLQKDEESEYIWKPGSNITATEPSMYNLFSIENLVPKTKYNFRLVLTYREKLLQFIWPSTFNFEFATTGDVPSPPGKPEVKRVVKDVFQLFWEDSINYGYSDLVYEIDIRSDLESNWKHFTNSSVTTWIVNNFSVNINYEFRIRAINEFGASDYSYSEKPFLPEAGALIEKIEEPFGIIIALCVSAVILLTVFAASFYMIHLKREKCKTILQEATPSNEIPDLELATLQELPLHANFIHQTNALYNLHDLPSDEELLGLPQYKREQIIVTKFLGSGAFGEVFEGIAITEASISLKVAIKTLKKGATEHEKEEFLKEAKLMSNFKHDHILQLLGVCFDNNPNFILLELMEGGDLLSYLRSNRPTVFESSSLTMDDLIRICIDVAKGCKYLEDMHFVHRDLAARNCLVSSEDREHRIVKIGDFGLARDVYKSDYYRKEGEGLLPVRWMAPESLVYGVFTTQSDVWAFGVLLWEVITLGMQPYPARTNMEVLNYVRAGGRLDKPENCPDELHDIMIDCWRYDADSRPTFCFCLHVLQELRSKLASSSIAIPSVYNFDYFSQGNVGFDNLGYCGSLLNASVSTSENSTYSVATAGTYIGRYDPQDDDENKLLEQNFDSRSTQSDPPILSEIILETDLLSMRRSLSWTSVMLRSSENQTNSSTRVSTKPNPKFSTNKYLELLGDNEDSDGYQLPLQLHKTPKQTPVNEKSCDLVNVTSISSNQMIKPLSLNCLNFKPESLNGENSFLSEHINESSPIIDELNLVLDSNEIKRTNSLSTANSENSWLEDCDNWSFSTASTATCPMDATLNIIDNDEVAALSPMAGIDINHLSKSSFC</sequence>
<evidence type="ECO:0000256" key="10">
    <source>
        <dbReference type="ARBA" id="ARBA00023136"/>
    </source>
</evidence>
<dbReference type="PROSITE" id="PS50853">
    <property type="entry name" value="FN3"/>
    <property type="match status" value="7"/>
</dbReference>
<feature type="domain" description="Fibronectin type-III" evidence="19">
    <location>
        <begin position="1798"/>
        <end position="1890"/>
    </location>
</feature>
<dbReference type="CDD" id="cd00063">
    <property type="entry name" value="FN3"/>
    <property type="match status" value="8"/>
</dbReference>
<feature type="domain" description="Fibronectin type-III" evidence="19">
    <location>
        <begin position="85"/>
        <end position="184"/>
    </location>
</feature>
<feature type="binding site" evidence="15">
    <location>
        <position position="2023"/>
    </location>
    <ligand>
        <name>ATP</name>
        <dbReference type="ChEBI" id="CHEBI:30616"/>
    </ligand>
</feature>